<dbReference type="OrthoDB" id="9805230at2"/>
<dbReference type="Pfam" id="PF01144">
    <property type="entry name" value="CoA_trans"/>
    <property type="match status" value="1"/>
</dbReference>
<dbReference type="InterPro" id="IPR014388">
    <property type="entry name" value="3-oxoacid_CoA-transferase"/>
</dbReference>
<keyword evidence="6" id="KW-1185">Reference proteome</keyword>
<evidence type="ECO:0000256" key="2">
    <source>
        <dbReference type="ARBA" id="ARBA00022679"/>
    </source>
</evidence>
<comment type="function">
    <text evidence="3">CoA transferase having broad substrate specificity for short-chain acyl-CoA thioesters with the activity decreasing when the length of the carboxylic acid chain exceeds four carbons.</text>
</comment>
<dbReference type="GO" id="GO:0008775">
    <property type="term" value="F:acetate CoA-transferase activity"/>
    <property type="evidence" value="ECO:0007669"/>
    <property type="project" value="UniProtKB-EC"/>
</dbReference>
<dbReference type="PANTHER" id="PTHR43293">
    <property type="entry name" value="ACETATE COA-TRANSFERASE YDIF"/>
    <property type="match status" value="1"/>
</dbReference>
<evidence type="ECO:0000313" key="6">
    <source>
        <dbReference type="Proteomes" id="UP000298588"/>
    </source>
</evidence>
<dbReference type="PANTHER" id="PTHR43293:SF1">
    <property type="entry name" value="ACETATE COA-TRANSFERASE YDIF"/>
    <property type="match status" value="1"/>
</dbReference>
<accession>A0A4D7Q9Y8</accession>
<dbReference type="EMBL" id="CP039865">
    <property type="protein sequence ID" value="QCK84910.1"/>
    <property type="molecule type" value="Genomic_DNA"/>
</dbReference>
<comment type="similarity">
    <text evidence="1 3">Belongs to the 3-oxoacid CoA-transferase family.</text>
</comment>
<reference evidence="5 6" key="1">
    <citation type="submission" date="2019-04" db="EMBL/GenBank/DDBJ databases">
        <title>Phreatobacter aquaticus sp. nov.</title>
        <authorList>
            <person name="Choi A."/>
            <person name="Baek K."/>
        </authorList>
    </citation>
    <scope>NUCLEOTIDE SEQUENCE [LARGE SCALE GENOMIC DNA]</scope>
    <source>
        <strain evidence="5 6">NMCR1094</strain>
    </source>
</reference>
<evidence type="ECO:0000256" key="4">
    <source>
        <dbReference type="PIRSR" id="PIRSR000858-1"/>
    </source>
</evidence>
<dbReference type="Proteomes" id="UP000298588">
    <property type="component" value="Chromosome"/>
</dbReference>
<proteinExistence type="inferred from homology"/>
<dbReference type="PIRSF" id="PIRSF000858">
    <property type="entry name" value="SCOT-t"/>
    <property type="match status" value="1"/>
</dbReference>
<name>A0A4D7Q9Y8_9HYPH</name>
<feature type="active site" description="5-glutamyl coenzyme A thioester intermediate" evidence="4">
    <location>
        <position position="320"/>
    </location>
</feature>
<dbReference type="InterPro" id="IPR037171">
    <property type="entry name" value="NagB/RpiA_transferase-like"/>
</dbReference>
<evidence type="ECO:0000256" key="3">
    <source>
        <dbReference type="PIRNR" id="PIRNR000858"/>
    </source>
</evidence>
<organism evidence="5 6">
    <name type="scientific">Phreatobacter aquaticus</name>
    <dbReference type="NCBI Taxonomy" id="2570229"/>
    <lineage>
        <taxon>Bacteria</taxon>
        <taxon>Pseudomonadati</taxon>
        <taxon>Pseudomonadota</taxon>
        <taxon>Alphaproteobacteria</taxon>
        <taxon>Hyphomicrobiales</taxon>
        <taxon>Phreatobacteraceae</taxon>
        <taxon>Phreatobacter</taxon>
    </lineage>
</organism>
<dbReference type="SUPFAM" id="SSF100950">
    <property type="entry name" value="NagB/RpiA/CoA transferase-like"/>
    <property type="match status" value="2"/>
</dbReference>
<dbReference type="GO" id="GO:0046952">
    <property type="term" value="P:ketone body catabolic process"/>
    <property type="evidence" value="ECO:0007669"/>
    <property type="project" value="InterPro"/>
</dbReference>
<dbReference type="AlphaFoldDB" id="A0A4D7Q9Y8"/>
<evidence type="ECO:0000313" key="5">
    <source>
        <dbReference type="EMBL" id="QCK84910.1"/>
    </source>
</evidence>
<keyword evidence="2 3" id="KW-0808">Transferase</keyword>
<protein>
    <recommendedName>
        <fullName evidence="3">Acetate CoA-transferase YdiF</fullName>
        <ecNumber evidence="3">2.8.3.8</ecNumber>
    </recommendedName>
</protein>
<dbReference type="RefSeq" id="WP_137098244.1">
    <property type="nucleotide sequence ID" value="NZ_CP039865.1"/>
</dbReference>
<comment type="catalytic activity">
    <reaction evidence="3">
        <text>an acyl-CoA + acetate = a carboxylate + acetyl-CoA</text>
        <dbReference type="Rhea" id="RHEA:13381"/>
        <dbReference type="ChEBI" id="CHEBI:29067"/>
        <dbReference type="ChEBI" id="CHEBI:30089"/>
        <dbReference type="ChEBI" id="CHEBI:57288"/>
        <dbReference type="ChEBI" id="CHEBI:58342"/>
        <dbReference type="EC" id="2.8.3.8"/>
    </reaction>
</comment>
<sequence>MQRVTADEAVKLIRSGDTILIGGSGGGHAVPEALMAAVEKRFLAEGLPRDITAIHPVGLGDGDTKGAGHFAHVGLLKRAISGTFVNSPKISDMALANQIEGYTLPQGAMSQLMREMAAGRPGLMTKTGLHTFVDPRLQGGRQSECAPEGVVELVDFRGEEYLFFKPFHVDVCFLRGTTADEDGNISMEQEAVFLEMLSEAQATKRCGGLVIVQVKRIAKRGTLPPKSVKIPGILVDLVVVEPNQWQTYLVEYSPSYAGELRMPLSDIPVLPLDARKIIARRAALELFPGAICNLGSGISTGIANVAAEENALDEVCLTNEQGLIGGAPASGGDAGAARNYAAIVDQPYQFDFYDGGGLDLAFLSFAEVDKQGNVNVSRFGDRIVGPGGFINISQNAKAVIFSGTFNAGKSDLSWPGGQMRIARDGTQAKLVDKVQQVTYSGRYGAERGQRVLYVTERAVFQLTSAGIELIEIAPGADLERDVLAHMDFKPIVSPTLKLMDARLFQPEPMGLAAHLADRPRRAPPAHLATDRGHAVAAE</sequence>
<gene>
    <name evidence="5" type="ORF">E8L99_03505</name>
</gene>
<dbReference type="Gene3D" id="3.40.1080.10">
    <property type="entry name" value="Glutaconate Coenzyme A-transferase"/>
    <property type="match status" value="2"/>
</dbReference>
<dbReference type="InterPro" id="IPR004165">
    <property type="entry name" value="CoA_trans_fam_I"/>
</dbReference>
<dbReference type="EC" id="2.8.3.8" evidence="3"/>
<dbReference type="SMART" id="SM00882">
    <property type="entry name" value="CoA_trans"/>
    <property type="match status" value="1"/>
</dbReference>
<dbReference type="KEGG" id="paqt:E8L99_03505"/>
<evidence type="ECO:0000256" key="1">
    <source>
        <dbReference type="ARBA" id="ARBA00007154"/>
    </source>
</evidence>